<dbReference type="Gene3D" id="2.10.109.10">
    <property type="entry name" value="Umud Fragment, subunit A"/>
    <property type="match status" value="1"/>
</dbReference>
<evidence type="ECO:0000259" key="1">
    <source>
        <dbReference type="PROSITE" id="PS50164"/>
    </source>
</evidence>
<dbReference type="InterPro" id="IPR018647">
    <property type="entry name" value="SLFN_3-like_DNA/RNA_helicase"/>
</dbReference>
<dbReference type="Pfam" id="PF00717">
    <property type="entry name" value="Peptidase_S24"/>
    <property type="match status" value="1"/>
</dbReference>
<dbReference type="STRING" id="402734.SAMN05660918_0498"/>
<gene>
    <name evidence="2" type="ORF">SAMN05660918_0498</name>
</gene>
<dbReference type="InterPro" id="IPR036286">
    <property type="entry name" value="LexA/Signal_pep-like_sf"/>
</dbReference>
<organism evidence="2 3">
    <name type="scientific">Flavobacterium terrigena</name>
    <dbReference type="NCBI Taxonomy" id="402734"/>
    <lineage>
        <taxon>Bacteria</taxon>
        <taxon>Pseudomonadati</taxon>
        <taxon>Bacteroidota</taxon>
        <taxon>Flavobacteriia</taxon>
        <taxon>Flavobacteriales</taxon>
        <taxon>Flavobacteriaceae</taxon>
        <taxon>Flavobacterium</taxon>
    </lineage>
</organism>
<dbReference type="Pfam" id="PF01541">
    <property type="entry name" value="GIY-YIG"/>
    <property type="match status" value="1"/>
</dbReference>
<dbReference type="AlphaFoldDB" id="A0A1H6QFV6"/>
<dbReference type="OrthoDB" id="9759819at2"/>
<proteinExistence type="predicted"/>
<dbReference type="Proteomes" id="UP000199702">
    <property type="component" value="Unassembled WGS sequence"/>
</dbReference>
<name>A0A1H6QFV6_9FLAO</name>
<dbReference type="Pfam" id="PF09848">
    <property type="entry name" value="SLFN-g3_helicase"/>
    <property type="match status" value="1"/>
</dbReference>
<dbReference type="CDD" id="cd06529">
    <property type="entry name" value="S24_LexA-like"/>
    <property type="match status" value="1"/>
</dbReference>
<accession>A0A1H6QFV6</accession>
<dbReference type="EMBL" id="FNYA01000001">
    <property type="protein sequence ID" value="SEI42611.1"/>
    <property type="molecule type" value="Genomic_DNA"/>
</dbReference>
<dbReference type="InterPro" id="IPR000305">
    <property type="entry name" value="GIY-YIG_endonuc"/>
</dbReference>
<feature type="domain" description="GIY-YIG" evidence="1">
    <location>
        <begin position="31"/>
        <end position="106"/>
    </location>
</feature>
<dbReference type="SUPFAM" id="SSF51306">
    <property type="entry name" value="LexA/Signal peptidase"/>
    <property type="match status" value="1"/>
</dbReference>
<reference evidence="3" key="1">
    <citation type="submission" date="2016-10" db="EMBL/GenBank/DDBJ databases">
        <authorList>
            <person name="Varghese N."/>
            <person name="Submissions S."/>
        </authorList>
    </citation>
    <scope>NUCLEOTIDE SEQUENCE [LARGE SCALE GENOMIC DNA]</scope>
    <source>
        <strain evidence="3">DSM 17934</strain>
    </source>
</reference>
<dbReference type="InterPro" id="IPR027417">
    <property type="entry name" value="P-loop_NTPase"/>
</dbReference>
<dbReference type="RefSeq" id="WP_091307324.1">
    <property type="nucleotide sequence ID" value="NZ_CBCSJU010000001.1"/>
</dbReference>
<protein>
    <recommendedName>
        <fullName evidence="1">GIY-YIG domain-containing protein</fullName>
    </recommendedName>
</protein>
<dbReference type="CDD" id="cd10439">
    <property type="entry name" value="GIY-YIG_COG3410"/>
    <property type="match status" value="1"/>
</dbReference>
<dbReference type="SUPFAM" id="SSF52540">
    <property type="entry name" value="P-loop containing nucleoside triphosphate hydrolases"/>
    <property type="match status" value="1"/>
</dbReference>
<dbReference type="PROSITE" id="PS50164">
    <property type="entry name" value="GIY_YIG"/>
    <property type="match status" value="1"/>
</dbReference>
<evidence type="ECO:0000313" key="2">
    <source>
        <dbReference type="EMBL" id="SEI42611.1"/>
    </source>
</evidence>
<dbReference type="InterPro" id="IPR039418">
    <property type="entry name" value="LexA-like"/>
</dbReference>
<evidence type="ECO:0000313" key="3">
    <source>
        <dbReference type="Proteomes" id="UP000199702"/>
    </source>
</evidence>
<dbReference type="InterPro" id="IPR015927">
    <property type="entry name" value="Peptidase_S24_S26A/B/C"/>
</dbReference>
<keyword evidence="3" id="KW-1185">Reference proteome</keyword>
<dbReference type="Gene3D" id="3.40.50.300">
    <property type="entry name" value="P-loop containing nucleotide triphosphate hydrolases"/>
    <property type="match status" value="1"/>
</dbReference>
<sequence length="730" mass="84293">MIKSPIFSIEKFDFDSSLFDEFNTIHYAKDLWPVVYILSDGTINEAYVGETTDAYARMGSHLKNNKKNKLSAVHLISSEKFNKSATLDIESNLIKYISGDGQYKLINGNVGLANHNYYQKKEVYWDIFKSIWDNLRSVGIAKHPIDYIDNSDLFKYSPYKTLSYEQKNSLLMIMKNLLDNTYKNIIIEGGAGTGKTILAIFLFKLLNTSNEDFNFEEFGNDEFEFMEIVFELKKKYPNPKMALVVPMSSFRTTLKKVFKNIKGLNANMVIGPAEIIKDTFDIVIVDESHRLRRRVNLGAYFRAFDVVCEKLNLDRYTCNELDWIMKQSETAIYFYDENQSIKPSDVKKESFDIMKANSYSKTEYLKSQFRVKGGNDYVKYIGNLLKCNLSNSDNIFNSKEYEFILFDSIEEMINQIKSRDIETGLSRLVAGYSWPWMTNKKDSKQDYDIQIGNTQLKWNSTNIDWVNSKDSINEVGCIHTTQGYDLNYTGIIFGNEITYDKENNQIRILKENYYDVNGKQSIVDPEELKDFIVNIYKTIMLRGIKGTYVYACDKNLRDYFSQFIPQIKIEQETIILQESEVIPYVNSIPIYDLKVAAGNFSELQTVTDCQWTSLPKQYKPSNDLFACKIVGESMNKIIPNGSICLFRKYSGGSRDGKIVLVEHTSIQDPDFGSGYTVKEYRSIKNIENDSWNHTSIILKPLSHNSEFNDIVLEEDELSSLKVIGVFERVL</sequence>